<dbReference type="Gene3D" id="1.25.40.340">
    <property type="match status" value="1"/>
</dbReference>
<dbReference type="SUPFAM" id="SSF101473">
    <property type="entry name" value="DhaL-like"/>
    <property type="match status" value="1"/>
</dbReference>
<evidence type="ECO:0000313" key="3">
    <source>
        <dbReference type="EMBL" id="PZP01557.1"/>
    </source>
</evidence>
<dbReference type="SMART" id="SM01121">
    <property type="entry name" value="Dak1_2"/>
    <property type="match status" value="1"/>
</dbReference>
<proteinExistence type="predicted"/>
<evidence type="ECO:0000256" key="1">
    <source>
        <dbReference type="SAM" id="MobiDB-lite"/>
    </source>
</evidence>
<accession>A0A2W5B875</accession>
<comment type="caution">
    <text evidence="3">The sequence shown here is derived from an EMBL/GenBank/DDBJ whole genome shotgun (WGS) entry which is preliminary data.</text>
</comment>
<dbReference type="Pfam" id="PF13684">
    <property type="entry name" value="FakA-like_C"/>
    <property type="match status" value="1"/>
</dbReference>
<dbReference type="PROSITE" id="PS51480">
    <property type="entry name" value="DHAL"/>
    <property type="match status" value="1"/>
</dbReference>
<dbReference type="PANTHER" id="PTHR33434:SF4">
    <property type="entry name" value="PHOSPHATASE PROTEIN"/>
    <property type="match status" value="1"/>
</dbReference>
<dbReference type="InterPro" id="IPR036117">
    <property type="entry name" value="DhaL_dom_sf"/>
</dbReference>
<feature type="domain" description="DhaL" evidence="2">
    <location>
        <begin position="30"/>
        <end position="233"/>
    </location>
</feature>
<gene>
    <name evidence="3" type="ORF">DI609_03865</name>
</gene>
<evidence type="ECO:0000259" key="2">
    <source>
        <dbReference type="PROSITE" id="PS51480"/>
    </source>
</evidence>
<reference evidence="3 4" key="1">
    <citation type="submission" date="2017-11" db="EMBL/GenBank/DDBJ databases">
        <title>Infants hospitalized years apart are colonized by the same room-sourced microbial strains.</title>
        <authorList>
            <person name="Brooks B."/>
            <person name="Olm M.R."/>
            <person name="Firek B.A."/>
            <person name="Baker R."/>
            <person name="Thomas B.C."/>
            <person name="Morowitz M.J."/>
            <person name="Banfield J.F."/>
        </authorList>
    </citation>
    <scope>NUCLEOTIDE SEQUENCE [LARGE SCALE GENOMIC DNA]</scope>
    <source>
        <strain evidence="3">S2_012_000_R3_87</strain>
    </source>
</reference>
<organism evidence="3 4">
    <name type="scientific">Corynebacterium urealyticum</name>
    <dbReference type="NCBI Taxonomy" id="43771"/>
    <lineage>
        <taxon>Bacteria</taxon>
        <taxon>Bacillati</taxon>
        <taxon>Actinomycetota</taxon>
        <taxon>Actinomycetes</taxon>
        <taxon>Mycobacteriales</taxon>
        <taxon>Corynebacteriaceae</taxon>
        <taxon>Corynebacterium</taxon>
    </lineage>
</organism>
<evidence type="ECO:0000313" key="4">
    <source>
        <dbReference type="Proteomes" id="UP000249451"/>
    </source>
</evidence>
<dbReference type="Proteomes" id="UP000249451">
    <property type="component" value="Unassembled WGS sequence"/>
</dbReference>
<dbReference type="EMBL" id="QFNY01000065">
    <property type="protein sequence ID" value="PZP01557.1"/>
    <property type="molecule type" value="Genomic_DNA"/>
</dbReference>
<feature type="region of interest" description="Disordered" evidence="1">
    <location>
        <begin position="241"/>
        <end position="267"/>
    </location>
</feature>
<dbReference type="Pfam" id="PF21645">
    <property type="entry name" value="FakA-like_M"/>
    <property type="match status" value="1"/>
</dbReference>
<dbReference type="PANTHER" id="PTHR33434">
    <property type="entry name" value="DEGV DOMAIN-CONTAINING PROTEIN DR_1986-RELATED"/>
    <property type="match status" value="1"/>
</dbReference>
<dbReference type="GO" id="GO:0004371">
    <property type="term" value="F:glycerone kinase activity"/>
    <property type="evidence" value="ECO:0007669"/>
    <property type="project" value="InterPro"/>
</dbReference>
<dbReference type="InterPro" id="IPR033470">
    <property type="entry name" value="FakA-like_C"/>
</dbReference>
<sequence length="546" mass="56344">MKSCGPRVPIPWIGASTVKLAGMSETISALAVTNWVNRAATLLEESQAEINRINVFPIADSDTGSNMAHTVRAACEELQSAVGEGTLPEPADATDANLPAITALLATGAVKGARGNSGMVLSQVFRALADASAQGPIDAAALVRMLQDAVGFAESTIAAPVEGTILTVLRQAANGANTAHDGGQGMSAIVDASLDAAREALFDTPNQLEVLAEAGVYDAGGAGFILMLEALKEVLTGKSAGTAATGSSTREHEAPGGESASGTHAESHGVPAELELLFFFHGDVDPLREVLATHGDSIVIAPVSEEQAKVHVHTLEAGALLEKAFGLGQVTELRIEVLPSQPGRLATAPRRASRPIIALVTGHNEGEKGAVGDSGEGDEQDIFAAVGAISLDPVASEEQTRTALEQLPDGDIAVLTNGADPAAILEVAQREGSGRQLNIIDTDSLVGGLAALAVFDPTNDWEDNTADMLDASASQRWWQGPPEQLPQTVADLLADGGELVTFITSDPAVADAVEAFVHRAREQHPGVEFHEHHARGLGAAVQVGVE</sequence>
<dbReference type="SMART" id="SM01120">
    <property type="entry name" value="Dak2"/>
    <property type="match status" value="1"/>
</dbReference>
<dbReference type="GO" id="GO:0006071">
    <property type="term" value="P:glycerol metabolic process"/>
    <property type="evidence" value="ECO:0007669"/>
    <property type="project" value="InterPro"/>
</dbReference>
<dbReference type="InterPro" id="IPR048394">
    <property type="entry name" value="FakA-like_M"/>
</dbReference>
<dbReference type="AlphaFoldDB" id="A0A2W5B875"/>
<dbReference type="InterPro" id="IPR004007">
    <property type="entry name" value="DhaL_dom"/>
</dbReference>
<name>A0A2W5B875_9CORY</name>
<dbReference type="Pfam" id="PF02734">
    <property type="entry name" value="Dak2"/>
    <property type="match status" value="1"/>
</dbReference>
<protein>
    <recommendedName>
        <fullName evidence="2">DhaL domain-containing protein</fullName>
    </recommendedName>
</protein>
<dbReference type="InterPro" id="IPR050270">
    <property type="entry name" value="DegV_domain_contain"/>
</dbReference>